<dbReference type="EMBL" id="GGEC01028973">
    <property type="protein sequence ID" value="MBX09457.1"/>
    <property type="molecule type" value="Transcribed_RNA"/>
</dbReference>
<comment type="similarity">
    <text evidence="18">Belongs to the enoyl-CoA hydratase/isomerase family.</text>
</comment>
<evidence type="ECO:0000256" key="12">
    <source>
        <dbReference type="ARBA" id="ARBA00023235"/>
    </source>
</evidence>
<organism evidence="21">
    <name type="scientific">Rhizophora mucronata</name>
    <name type="common">Asiatic mangrove</name>
    <dbReference type="NCBI Taxonomy" id="61149"/>
    <lineage>
        <taxon>Eukaryota</taxon>
        <taxon>Viridiplantae</taxon>
        <taxon>Streptophyta</taxon>
        <taxon>Embryophyta</taxon>
        <taxon>Tracheophyta</taxon>
        <taxon>Spermatophyta</taxon>
        <taxon>Magnoliopsida</taxon>
        <taxon>eudicotyledons</taxon>
        <taxon>Gunneridae</taxon>
        <taxon>Pentapetalae</taxon>
        <taxon>rosids</taxon>
        <taxon>fabids</taxon>
        <taxon>Malpighiales</taxon>
        <taxon>Rhizophoraceae</taxon>
        <taxon>Rhizophora</taxon>
    </lineage>
</organism>
<dbReference type="GO" id="GO:0008692">
    <property type="term" value="F:3-hydroxybutyryl-CoA epimerase activity"/>
    <property type="evidence" value="ECO:0007669"/>
    <property type="project" value="UniProtKB-EC"/>
</dbReference>
<comment type="catalytic activity">
    <reaction evidence="1">
        <text>a (3Z)-enoyl-CoA = a 4-saturated (2E)-enoyl-CoA</text>
        <dbReference type="Rhea" id="RHEA:45900"/>
        <dbReference type="ChEBI" id="CHEBI:85097"/>
        <dbReference type="ChEBI" id="CHEBI:85489"/>
        <dbReference type="EC" id="5.3.3.8"/>
    </reaction>
</comment>
<comment type="similarity">
    <text evidence="5">In the central section; belongs to the 3-hydroxyacyl-CoA dehydrogenase family.</text>
</comment>
<evidence type="ECO:0000256" key="16">
    <source>
        <dbReference type="ARBA" id="ARBA00023709"/>
    </source>
</evidence>
<sequence length="552" mass="60409">MKGRTTIEVGADGVALITIINPPVNSLSVDVLTSFRESVEQALRRDDVKAVVVTGAKGKFSGGFDITGFSGLQAGKVDKPKPGQVSVEILTDAFEASGKPAVAAIDGLALGGGLEVAMACHARISTSTAQLGLPELQLGVIPGFGGTQRLPRLVGISKALEMMLTSKPIKGEEAHALGLVDAIVSPNELVSTARRWVLDIYERRRPWVISLYRTDKLDPLGDAREIFKFARAQARKQAPNYKHPLFCIDAVEEGIVSGPRAGLWKEAEFFEELVYSDTCKSLVHVFFAIRGTVKVPGVTDLGLVPRRVNKVAVLGGGLMGSGITTALILSNYPVILKEVNEKFLQSGIDRVRGNLLSRVKKGKMTQEKFEKTISLLKGVLDYESFRDVDLVIEAVIENTSLKQQIFADLEKYCPSHCVLASNTSTIDLNLIGERTKAQDRIIGAHFFSPAHVMPLLEIVRTKQTSPQVIVDLLDIGKKIKKTPVVVGNCTGFAVNRMFFPYTQAAMLLAEHGTDLYQIDRAITKFGMPMGPFRYLILYKNAYLFFLLERNTF</sequence>
<comment type="catalytic activity">
    <reaction evidence="15">
        <text>(3S)-3-hydroxybutanoyl-CoA = (3R)-3-hydroxybutanoyl-CoA</text>
        <dbReference type="Rhea" id="RHEA:21760"/>
        <dbReference type="ChEBI" id="CHEBI:57315"/>
        <dbReference type="ChEBI" id="CHEBI:57316"/>
        <dbReference type="EC" id="5.1.2.3"/>
    </reaction>
</comment>
<evidence type="ECO:0000256" key="6">
    <source>
        <dbReference type="ARBA" id="ARBA00008750"/>
    </source>
</evidence>
<evidence type="ECO:0000256" key="17">
    <source>
        <dbReference type="ARBA" id="ARBA00023717"/>
    </source>
</evidence>
<evidence type="ECO:0000256" key="7">
    <source>
        <dbReference type="ARBA" id="ARBA00022832"/>
    </source>
</evidence>
<dbReference type="SUPFAM" id="SSF48179">
    <property type="entry name" value="6-phosphogluconate dehydrogenase C-terminal domain-like"/>
    <property type="match status" value="1"/>
</dbReference>
<evidence type="ECO:0000256" key="14">
    <source>
        <dbReference type="ARBA" id="ARBA00023268"/>
    </source>
</evidence>
<protein>
    <submittedName>
        <fullName evidence="21">Uncharacterized protein MANES_03G197400</fullName>
    </submittedName>
</protein>
<proteinExistence type="inferred from homology"/>
<dbReference type="Pfam" id="PF00725">
    <property type="entry name" value="3HCDH"/>
    <property type="match status" value="1"/>
</dbReference>
<evidence type="ECO:0000256" key="10">
    <source>
        <dbReference type="ARBA" id="ARBA00023098"/>
    </source>
</evidence>
<evidence type="ECO:0000256" key="18">
    <source>
        <dbReference type="RuleBase" id="RU003707"/>
    </source>
</evidence>
<comment type="catalytic activity">
    <reaction evidence="2">
        <text>a (3E)-enoyl-CoA = a 4-saturated (2E)-enoyl-CoA</text>
        <dbReference type="Rhea" id="RHEA:45228"/>
        <dbReference type="ChEBI" id="CHEBI:58521"/>
        <dbReference type="ChEBI" id="CHEBI:85097"/>
        <dbReference type="EC" id="5.3.3.8"/>
    </reaction>
</comment>
<comment type="catalytic activity">
    <reaction evidence="17">
        <text>a 4-saturated-(3S)-3-hydroxyacyl-CoA = a (3E)-enoyl-CoA + H2O</text>
        <dbReference type="Rhea" id="RHEA:20724"/>
        <dbReference type="ChEBI" id="CHEBI:15377"/>
        <dbReference type="ChEBI" id="CHEBI:58521"/>
        <dbReference type="ChEBI" id="CHEBI:137480"/>
        <dbReference type="EC" id="4.2.1.17"/>
    </reaction>
</comment>
<reference evidence="21" key="1">
    <citation type="submission" date="2018-02" db="EMBL/GenBank/DDBJ databases">
        <title>Rhizophora mucronata_Transcriptome.</title>
        <authorList>
            <person name="Meera S.P."/>
            <person name="Sreeshan A."/>
            <person name="Augustine A."/>
        </authorList>
    </citation>
    <scope>NUCLEOTIDE SEQUENCE</scope>
    <source>
        <tissue evidence="21">Leaf</tissue>
    </source>
</reference>
<dbReference type="GO" id="GO:0004165">
    <property type="term" value="F:delta(3)-delta(2)-enoyl-CoA isomerase activity"/>
    <property type="evidence" value="ECO:0007669"/>
    <property type="project" value="UniProtKB-EC"/>
</dbReference>
<dbReference type="PANTHER" id="PTHR23309:SF9">
    <property type="entry name" value="PEROXISOMAL FATTY ACID BETA-OXIDATION MULTIFUNCTIONAL PROTEIN MFP2"/>
    <property type="match status" value="1"/>
</dbReference>
<evidence type="ECO:0000256" key="11">
    <source>
        <dbReference type="ARBA" id="ARBA00023140"/>
    </source>
</evidence>
<dbReference type="GO" id="GO:0004300">
    <property type="term" value="F:enoyl-CoA hydratase activity"/>
    <property type="evidence" value="ECO:0007669"/>
    <property type="project" value="UniProtKB-EC"/>
</dbReference>
<evidence type="ECO:0000256" key="4">
    <source>
        <dbReference type="ARBA" id="ARBA00005005"/>
    </source>
</evidence>
<dbReference type="SUPFAM" id="SSF51735">
    <property type="entry name" value="NAD(P)-binding Rossmann-fold domains"/>
    <property type="match status" value="1"/>
</dbReference>
<evidence type="ECO:0000256" key="1">
    <source>
        <dbReference type="ARBA" id="ARBA00000452"/>
    </source>
</evidence>
<dbReference type="InterPro" id="IPR008927">
    <property type="entry name" value="6-PGluconate_DH-like_C_sf"/>
</dbReference>
<evidence type="ECO:0000256" key="8">
    <source>
        <dbReference type="ARBA" id="ARBA00023002"/>
    </source>
</evidence>
<dbReference type="InterPro" id="IPR006176">
    <property type="entry name" value="3-OHacyl-CoA_DH_NAD-bd"/>
</dbReference>
<name>A0A2P2KUV0_RHIMU</name>
<evidence type="ECO:0000259" key="20">
    <source>
        <dbReference type="Pfam" id="PF02737"/>
    </source>
</evidence>
<keyword evidence="13" id="KW-0456">Lyase</keyword>
<feature type="domain" description="3-hydroxyacyl-CoA dehydrogenase C-terminal" evidence="19">
    <location>
        <begin position="491"/>
        <end position="534"/>
    </location>
</feature>
<dbReference type="Gene3D" id="1.10.1040.50">
    <property type="match status" value="1"/>
</dbReference>
<dbReference type="InterPro" id="IPR018376">
    <property type="entry name" value="Enoyl-CoA_hyd/isom_CS"/>
</dbReference>
<keyword evidence="12" id="KW-0413">Isomerase</keyword>
<dbReference type="Gene3D" id="3.90.226.10">
    <property type="entry name" value="2-enoyl-CoA Hydratase, Chain A, domain 1"/>
    <property type="match status" value="1"/>
</dbReference>
<keyword evidence="11" id="KW-0576">Peroxisome</keyword>
<dbReference type="Pfam" id="PF00378">
    <property type="entry name" value="ECH_1"/>
    <property type="match status" value="1"/>
</dbReference>
<dbReference type="InterPro" id="IPR006180">
    <property type="entry name" value="3-OHacyl-CoA_DH_CS"/>
</dbReference>
<accession>A0A2P2KUV0</accession>
<evidence type="ECO:0000256" key="3">
    <source>
        <dbReference type="ARBA" id="ARBA00004275"/>
    </source>
</evidence>
<dbReference type="GO" id="GO:0070403">
    <property type="term" value="F:NAD+ binding"/>
    <property type="evidence" value="ECO:0007669"/>
    <property type="project" value="InterPro"/>
</dbReference>
<keyword evidence="10" id="KW-0443">Lipid metabolism</keyword>
<dbReference type="Pfam" id="PF02737">
    <property type="entry name" value="3HCDH_N"/>
    <property type="match status" value="1"/>
</dbReference>
<comment type="pathway">
    <text evidence="4">Lipid metabolism; fatty acid beta-oxidation.</text>
</comment>
<evidence type="ECO:0000256" key="9">
    <source>
        <dbReference type="ARBA" id="ARBA00023027"/>
    </source>
</evidence>
<dbReference type="PANTHER" id="PTHR23309">
    <property type="entry name" value="3-HYDROXYACYL-COA DEHYROGENASE"/>
    <property type="match status" value="1"/>
</dbReference>
<feature type="domain" description="3-hydroxyacyl-CoA dehydrogenase NAD binding" evidence="20">
    <location>
        <begin position="310"/>
        <end position="488"/>
    </location>
</feature>
<dbReference type="AlphaFoldDB" id="A0A2P2KUV0"/>
<evidence type="ECO:0000256" key="15">
    <source>
        <dbReference type="ARBA" id="ARBA00023701"/>
    </source>
</evidence>
<dbReference type="GO" id="GO:0005777">
    <property type="term" value="C:peroxisome"/>
    <property type="evidence" value="ECO:0007669"/>
    <property type="project" value="UniProtKB-SubCell"/>
</dbReference>
<evidence type="ECO:0000259" key="19">
    <source>
        <dbReference type="Pfam" id="PF00725"/>
    </source>
</evidence>
<dbReference type="PROSITE" id="PS00067">
    <property type="entry name" value="3HCDH"/>
    <property type="match status" value="1"/>
</dbReference>
<dbReference type="InterPro" id="IPR006108">
    <property type="entry name" value="3HC_DH_C"/>
</dbReference>
<dbReference type="FunFam" id="3.40.50.720:FF:000009">
    <property type="entry name" value="Fatty oxidation complex, alpha subunit"/>
    <property type="match status" value="1"/>
</dbReference>
<dbReference type="PROSITE" id="PS00166">
    <property type="entry name" value="ENOYL_COA_HYDRATASE"/>
    <property type="match status" value="1"/>
</dbReference>
<keyword evidence="9" id="KW-0520">NAD</keyword>
<comment type="catalytic activity">
    <reaction evidence="16">
        <text>a (3S)-3-hydroxyacyl-CoA = a (2E)-enoyl-CoA + H2O</text>
        <dbReference type="Rhea" id="RHEA:16105"/>
        <dbReference type="ChEBI" id="CHEBI:15377"/>
        <dbReference type="ChEBI" id="CHEBI:57318"/>
        <dbReference type="ChEBI" id="CHEBI:58856"/>
        <dbReference type="EC" id="4.2.1.17"/>
    </reaction>
</comment>
<evidence type="ECO:0000256" key="13">
    <source>
        <dbReference type="ARBA" id="ARBA00023239"/>
    </source>
</evidence>
<keyword evidence="8" id="KW-0560">Oxidoreductase</keyword>
<dbReference type="SUPFAM" id="SSF52096">
    <property type="entry name" value="ClpP/crotonase"/>
    <property type="match status" value="1"/>
</dbReference>
<evidence type="ECO:0000256" key="5">
    <source>
        <dbReference type="ARBA" id="ARBA00007005"/>
    </source>
</evidence>
<dbReference type="InterPro" id="IPR029045">
    <property type="entry name" value="ClpP/crotonase-like_dom_sf"/>
</dbReference>
<dbReference type="GO" id="GO:0003857">
    <property type="term" value="F:(3S)-3-hydroxyacyl-CoA dehydrogenase (NAD+) activity"/>
    <property type="evidence" value="ECO:0007669"/>
    <property type="project" value="TreeGrafter"/>
</dbReference>
<dbReference type="Gene3D" id="3.40.50.720">
    <property type="entry name" value="NAD(P)-binding Rossmann-like Domain"/>
    <property type="match status" value="1"/>
</dbReference>
<comment type="subcellular location">
    <subcellularLocation>
        <location evidence="3">Peroxisome</location>
    </subcellularLocation>
</comment>
<comment type="similarity">
    <text evidence="6">In the N-terminal section; belongs to the enoyl-CoA hydratase/isomerase family.</text>
</comment>
<dbReference type="CDD" id="cd06558">
    <property type="entry name" value="crotonase-like"/>
    <property type="match status" value="1"/>
</dbReference>
<dbReference type="GO" id="GO:0006635">
    <property type="term" value="P:fatty acid beta-oxidation"/>
    <property type="evidence" value="ECO:0007669"/>
    <property type="project" value="UniProtKB-UniPathway"/>
</dbReference>
<keyword evidence="14" id="KW-0511">Multifunctional enzyme</keyword>
<dbReference type="InterPro" id="IPR001753">
    <property type="entry name" value="Enoyl-CoA_hydra/iso"/>
</dbReference>
<evidence type="ECO:0000313" key="21">
    <source>
        <dbReference type="EMBL" id="MBX09457.1"/>
    </source>
</evidence>
<dbReference type="FunFam" id="3.90.226.10:FF:000025">
    <property type="entry name" value="Peroxisomal fatty acid beta-oxidation multifunctional protein"/>
    <property type="match status" value="1"/>
</dbReference>
<evidence type="ECO:0000256" key="2">
    <source>
        <dbReference type="ARBA" id="ARBA00000765"/>
    </source>
</evidence>
<dbReference type="UniPathway" id="UPA00659"/>
<dbReference type="InterPro" id="IPR036291">
    <property type="entry name" value="NAD(P)-bd_dom_sf"/>
</dbReference>
<keyword evidence="7" id="KW-0276">Fatty acid metabolism</keyword>